<organism evidence="2 3">
    <name type="scientific">Ovis ammon polii</name>
    <dbReference type="NCBI Taxonomy" id="230172"/>
    <lineage>
        <taxon>Eukaryota</taxon>
        <taxon>Metazoa</taxon>
        <taxon>Chordata</taxon>
        <taxon>Craniata</taxon>
        <taxon>Vertebrata</taxon>
        <taxon>Euteleostomi</taxon>
        <taxon>Mammalia</taxon>
        <taxon>Eutheria</taxon>
        <taxon>Laurasiatheria</taxon>
        <taxon>Artiodactyla</taxon>
        <taxon>Ruminantia</taxon>
        <taxon>Pecora</taxon>
        <taxon>Bovidae</taxon>
        <taxon>Caprinae</taxon>
        <taxon>Ovis</taxon>
    </lineage>
</organism>
<evidence type="ECO:0000256" key="1">
    <source>
        <dbReference type="SAM" id="MobiDB-lite"/>
    </source>
</evidence>
<proteinExistence type="predicted"/>
<dbReference type="AlphaFoldDB" id="A0AAD4U1K1"/>
<evidence type="ECO:0000313" key="3">
    <source>
        <dbReference type="Proteomes" id="UP001214576"/>
    </source>
</evidence>
<feature type="region of interest" description="Disordered" evidence="1">
    <location>
        <begin position="78"/>
        <end position="116"/>
    </location>
</feature>
<protein>
    <submittedName>
        <fullName evidence="2">Uncharacterized protein</fullName>
    </submittedName>
</protein>
<dbReference type="Proteomes" id="UP001214576">
    <property type="component" value="Unassembled WGS sequence"/>
</dbReference>
<evidence type="ECO:0000313" key="2">
    <source>
        <dbReference type="EMBL" id="KAI4536632.1"/>
    </source>
</evidence>
<accession>A0AAD4U1K1</accession>
<reference evidence="2" key="1">
    <citation type="submission" date="2022-03" db="EMBL/GenBank/DDBJ databases">
        <title>Genomic analyses of argali, domestic sheep and their hybrids provide insights into chromosomal evolution, heterosis and genetic basis of agronomic traits.</title>
        <authorList>
            <person name="Li M."/>
        </authorList>
    </citation>
    <scope>NUCLEOTIDE SEQUENCE</scope>
    <source>
        <strain evidence="2">CAU-MHL-2022a</strain>
        <tissue evidence="2">Skin</tissue>
    </source>
</reference>
<dbReference type="EMBL" id="JAKZEL010000015">
    <property type="protein sequence ID" value="KAI4536632.1"/>
    <property type="molecule type" value="Genomic_DNA"/>
</dbReference>
<keyword evidence="3" id="KW-1185">Reference proteome</keyword>
<comment type="caution">
    <text evidence="2">The sequence shown here is derived from an EMBL/GenBank/DDBJ whole genome shotgun (WGS) entry which is preliminary data.</text>
</comment>
<sequence length="181" mass="20710">MHSFRKLSGIQAECHEGDPSTRLQRDFLDGSALLFRGWAPGAVMILGEQELLLCEKNKDSPYVVGLWEQKEQLQKRLEEESDETRLHCNQRKSNSSDLTLDHPSYSPVNRTKPEKEGNPISLCISLFISMDDFLLKNKRMDDPASQNPFQIEVKCKFSAAVKVPSSRSSKRHQRILLHSQK</sequence>
<name>A0AAD4U1K1_OVIAM</name>
<gene>
    <name evidence="2" type="ORF">MG293_012835</name>
</gene>